<dbReference type="InterPro" id="IPR052019">
    <property type="entry name" value="F420H2_bilvrd_red/Heme_oxyg"/>
</dbReference>
<dbReference type="PANTHER" id="PTHR35176">
    <property type="entry name" value="HEME OXYGENASE HI_0854-RELATED"/>
    <property type="match status" value="1"/>
</dbReference>
<dbReference type="GO" id="GO:0070967">
    <property type="term" value="F:coenzyme F420 binding"/>
    <property type="evidence" value="ECO:0007669"/>
    <property type="project" value="TreeGrafter"/>
</dbReference>
<dbReference type="InterPro" id="IPR011576">
    <property type="entry name" value="Pyridox_Oxase_N"/>
</dbReference>
<accession>A0A4Y8R652</accession>
<sequence>MAPSSSPRRRAEVGSISSGVIVSTRASSGVGASARRVTRSCGVTGPEQAVRATSAAPTRRAGRAGWRDRSIVDGYHGGGYGGSMDRGEFVGFVRSQGWGVVASLGDDGGPQAAFLAVAATDAGELVFDARASSRKVANVARDPRVAVTVGGTDGTTVQCEGVADVPAGADRRRCAAAYAAAFPQFAGSLLDDGIVLLRVTLAWARYGDFRDGRSVMIEVDVTGWGTAGD</sequence>
<name>A0A4Y8R652_9MICO</name>
<proteinExistence type="predicted"/>
<organism evidence="3 4">
    <name type="scientific">Cellulosimicrobium funkei</name>
    <dbReference type="NCBI Taxonomy" id="264251"/>
    <lineage>
        <taxon>Bacteria</taxon>
        <taxon>Bacillati</taxon>
        <taxon>Actinomycetota</taxon>
        <taxon>Actinomycetes</taxon>
        <taxon>Micrococcales</taxon>
        <taxon>Promicromonosporaceae</taxon>
        <taxon>Cellulosimicrobium</taxon>
    </lineage>
</organism>
<feature type="domain" description="Pyridoxamine 5'-phosphate oxidase N-terminal" evidence="2">
    <location>
        <begin position="88"/>
        <end position="202"/>
    </location>
</feature>
<dbReference type="GO" id="GO:0005829">
    <property type="term" value="C:cytosol"/>
    <property type="evidence" value="ECO:0007669"/>
    <property type="project" value="TreeGrafter"/>
</dbReference>
<protein>
    <recommendedName>
        <fullName evidence="2">Pyridoxamine 5'-phosphate oxidase N-terminal domain-containing protein</fullName>
    </recommendedName>
</protein>
<dbReference type="Pfam" id="PF01243">
    <property type="entry name" value="PNPOx_N"/>
    <property type="match status" value="1"/>
</dbReference>
<evidence type="ECO:0000313" key="3">
    <source>
        <dbReference type="EMBL" id="TFF16684.1"/>
    </source>
</evidence>
<evidence type="ECO:0000313" key="4">
    <source>
        <dbReference type="Proteomes" id="UP000298003"/>
    </source>
</evidence>
<evidence type="ECO:0000256" key="1">
    <source>
        <dbReference type="ARBA" id="ARBA00023002"/>
    </source>
</evidence>
<dbReference type="EMBL" id="SOZH01000003">
    <property type="protein sequence ID" value="TFF16684.1"/>
    <property type="molecule type" value="Genomic_DNA"/>
</dbReference>
<gene>
    <name evidence="3" type="ORF">E1O70_04760</name>
</gene>
<dbReference type="InterPro" id="IPR012349">
    <property type="entry name" value="Split_barrel_FMN-bd"/>
</dbReference>
<keyword evidence="4" id="KW-1185">Reference proteome</keyword>
<dbReference type="SUPFAM" id="SSF50475">
    <property type="entry name" value="FMN-binding split barrel"/>
    <property type="match status" value="1"/>
</dbReference>
<keyword evidence="1" id="KW-0560">Oxidoreductase</keyword>
<dbReference type="AlphaFoldDB" id="A0A4Y8R652"/>
<dbReference type="Gene3D" id="2.30.110.10">
    <property type="entry name" value="Electron Transport, Fmn-binding Protein, Chain A"/>
    <property type="match status" value="1"/>
</dbReference>
<dbReference type="PANTHER" id="PTHR35176:SF6">
    <property type="entry name" value="HEME OXYGENASE HI_0854-RELATED"/>
    <property type="match status" value="1"/>
</dbReference>
<reference evidence="3 4" key="1">
    <citation type="submission" date="2019-03" db="EMBL/GenBank/DDBJ databases">
        <title>Cellulosimicrobium funkei JCM14302 Assembly.</title>
        <authorList>
            <person name="Dou T."/>
        </authorList>
    </citation>
    <scope>NUCLEOTIDE SEQUENCE [LARGE SCALE GENOMIC DNA]</scope>
    <source>
        <strain evidence="3 4">JCM 14302</strain>
    </source>
</reference>
<dbReference type="Proteomes" id="UP000298003">
    <property type="component" value="Unassembled WGS sequence"/>
</dbReference>
<evidence type="ECO:0000259" key="2">
    <source>
        <dbReference type="Pfam" id="PF01243"/>
    </source>
</evidence>
<dbReference type="GO" id="GO:0016627">
    <property type="term" value="F:oxidoreductase activity, acting on the CH-CH group of donors"/>
    <property type="evidence" value="ECO:0007669"/>
    <property type="project" value="TreeGrafter"/>
</dbReference>
<comment type="caution">
    <text evidence="3">The sequence shown here is derived from an EMBL/GenBank/DDBJ whole genome shotgun (WGS) entry which is preliminary data.</text>
</comment>